<dbReference type="EMBL" id="JACQAY010000020">
    <property type="protein sequence ID" value="MBI3538745.1"/>
    <property type="molecule type" value="Genomic_DNA"/>
</dbReference>
<evidence type="ECO:0000313" key="3">
    <source>
        <dbReference type="Proteomes" id="UP000807850"/>
    </source>
</evidence>
<organism evidence="2 3">
    <name type="scientific">Eiseniibacteriota bacterium</name>
    <dbReference type="NCBI Taxonomy" id="2212470"/>
    <lineage>
        <taxon>Bacteria</taxon>
        <taxon>Candidatus Eiseniibacteriota</taxon>
    </lineage>
</organism>
<dbReference type="Proteomes" id="UP000807850">
    <property type="component" value="Unassembled WGS sequence"/>
</dbReference>
<dbReference type="AlphaFoldDB" id="A0A9D6QJ14"/>
<gene>
    <name evidence="2" type="ORF">HY076_00525</name>
</gene>
<comment type="caution">
    <text evidence="2">The sequence shown here is derived from an EMBL/GenBank/DDBJ whole genome shotgun (WGS) entry which is preliminary data.</text>
</comment>
<reference evidence="2" key="1">
    <citation type="submission" date="2020-07" db="EMBL/GenBank/DDBJ databases">
        <title>Huge and variable diversity of episymbiotic CPR bacteria and DPANN archaea in groundwater ecosystems.</title>
        <authorList>
            <person name="He C.Y."/>
            <person name="Keren R."/>
            <person name="Whittaker M."/>
            <person name="Farag I.F."/>
            <person name="Doudna J."/>
            <person name="Cate J.H.D."/>
            <person name="Banfield J.F."/>
        </authorList>
    </citation>
    <scope>NUCLEOTIDE SEQUENCE</scope>
    <source>
        <strain evidence="2">NC_groundwater_928_Pr1_S-0.2um_72_17</strain>
    </source>
</reference>
<protein>
    <recommendedName>
        <fullName evidence="1">Type 4 fimbrial biogenesis protein PilX N-terminal domain-containing protein</fullName>
    </recommendedName>
</protein>
<evidence type="ECO:0000259" key="1">
    <source>
        <dbReference type="Pfam" id="PF14341"/>
    </source>
</evidence>
<evidence type="ECO:0000313" key="2">
    <source>
        <dbReference type="EMBL" id="MBI3538745.1"/>
    </source>
</evidence>
<proteinExistence type="predicted"/>
<name>A0A9D6QJ14_UNCEI</name>
<feature type="domain" description="Type 4 fimbrial biogenesis protein PilX N-terminal" evidence="1">
    <location>
        <begin position="12"/>
        <end position="61"/>
    </location>
</feature>
<sequence>MPRPLTLMRDQRGVALVMALLVLLVISLLAATLMVSVNVDTKIAGTNMRSQQAMNAAEAGIGEAVARIRAGDFPASPVNPRQVVQIFNCVPGNVPVLGTDSTALATKQPAGQWLRYTSASRTDSALTIKYKTNNAKTLIYKYDPAKNPAIQTSTGYPIYVVTSTGRDGASYRRVVAEVIQKPFNANVKAALAANVAIDFSGNSNVCGYNHSIDTPTGTSGRPPCDTYELGFGDLPGAWSTGGISSGGSSAQTGSPVPNQPNQAGFYAGPWEAMGMGQADFYSWVGSPLSAPPANPQGILYLDNNGVTQDQSGAFAYTGGNGEGLLYVDGDLSINGNFNYRGLLYVEGDLKINGTCWILGGIIVRGKTTIKIANGSCTILYSADAIDQSIAKYGGQFVTLSWREANY</sequence>
<accession>A0A9D6QJ14</accession>
<dbReference type="Pfam" id="PF14341">
    <property type="entry name" value="PilX_N"/>
    <property type="match status" value="1"/>
</dbReference>
<dbReference type="InterPro" id="IPR025746">
    <property type="entry name" value="PilX_N_dom"/>
</dbReference>